<reference evidence="2 3" key="1">
    <citation type="journal article" date="2021" name="Cell Host Microbe">
        <title>in vivo commensal control of Clostridioides difficile virulence.</title>
        <authorList>
            <person name="Girinathan B.P."/>
            <person name="Dibenedetto N."/>
            <person name="Worley J.N."/>
            <person name="Peltier J."/>
            <person name="Arrieta-Ortiz M.L."/>
            <person name="Rupa Christinal Immanuel S."/>
            <person name="Lavin R."/>
            <person name="Delaney M.L."/>
            <person name="Cummins C."/>
            <person name="Hoffmann M."/>
            <person name="Luo Y."/>
            <person name="Gonzalez-Escalona N."/>
            <person name="Allard M."/>
            <person name="Onderdonk A.B."/>
            <person name="Gerber G.K."/>
            <person name="Sonenshein A.L."/>
            <person name="Baliga N."/>
            <person name="Dupuy B."/>
            <person name="Bry L."/>
        </authorList>
    </citation>
    <scope>NUCLEOTIDE SEQUENCE [LARGE SCALE GENOMIC DNA]</scope>
    <source>
        <strain evidence="2 3">DSM 599</strain>
    </source>
</reference>
<keyword evidence="3" id="KW-1185">Reference proteome</keyword>
<dbReference type="EMBL" id="JAIKTU010000005">
    <property type="protein sequence ID" value="MBY0755366.1"/>
    <property type="molecule type" value="Genomic_DNA"/>
</dbReference>
<gene>
    <name evidence="2" type="ORF">K5V21_07835</name>
</gene>
<evidence type="ECO:0000256" key="1">
    <source>
        <dbReference type="SAM" id="Phobius"/>
    </source>
</evidence>
<keyword evidence="1" id="KW-0472">Membrane</keyword>
<keyword evidence="1" id="KW-1133">Transmembrane helix</keyword>
<protein>
    <submittedName>
        <fullName evidence="2">Uncharacterized protein</fullName>
    </submittedName>
</protein>
<name>A0ABS7KX39_CLOSR</name>
<evidence type="ECO:0000313" key="2">
    <source>
        <dbReference type="EMBL" id="MBY0755366.1"/>
    </source>
</evidence>
<dbReference type="Proteomes" id="UP001299068">
    <property type="component" value="Unassembled WGS sequence"/>
</dbReference>
<organism evidence="2 3">
    <name type="scientific">Clostridium sardiniense</name>
    <name type="common">Clostridium absonum</name>
    <dbReference type="NCBI Taxonomy" id="29369"/>
    <lineage>
        <taxon>Bacteria</taxon>
        <taxon>Bacillati</taxon>
        <taxon>Bacillota</taxon>
        <taxon>Clostridia</taxon>
        <taxon>Eubacteriales</taxon>
        <taxon>Clostridiaceae</taxon>
        <taxon>Clostridium</taxon>
    </lineage>
</organism>
<comment type="caution">
    <text evidence="2">The sequence shown here is derived from an EMBL/GenBank/DDBJ whole genome shotgun (WGS) entry which is preliminary data.</text>
</comment>
<feature type="transmembrane region" description="Helical" evidence="1">
    <location>
        <begin position="7"/>
        <end position="30"/>
    </location>
</feature>
<dbReference type="RefSeq" id="WP_221860589.1">
    <property type="nucleotide sequence ID" value="NZ_JAIKTU010000005.1"/>
</dbReference>
<keyword evidence="1" id="KW-0812">Transmembrane</keyword>
<accession>A0ABS7KX39</accession>
<feature type="transmembrane region" description="Helical" evidence="1">
    <location>
        <begin position="42"/>
        <end position="61"/>
    </location>
</feature>
<evidence type="ECO:0000313" key="3">
    <source>
        <dbReference type="Proteomes" id="UP001299068"/>
    </source>
</evidence>
<proteinExistence type="predicted"/>
<sequence>MKKYIILWILLTVTIWISLFFISSVLSNIIIENIFSDFDTVLLLTGFSSLLSTLFVCTNFLKDKIEKGY</sequence>